<dbReference type="GO" id="GO:0005886">
    <property type="term" value="C:plasma membrane"/>
    <property type="evidence" value="ECO:0007669"/>
    <property type="project" value="UniProtKB-SubCell"/>
</dbReference>
<dbReference type="CDD" id="cd00082">
    <property type="entry name" value="HisKA"/>
    <property type="match status" value="1"/>
</dbReference>
<keyword evidence="13" id="KW-1133">Transmembrane helix</keyword>
<sequence length="592" mass="65850">MRGIRGRITFTYLVLIVLTLVVAGIYTLQFVERVYMENIRKTLIDEAKIVSNWVAPYMVAPQSTLMMISDVATVVKDATGKRISVFDQKGALVFDSTFRTSDINTQQKEIQDALQHQVGTEIRPDPQIGTNVINVAVPVTGGDNVLGVVRVSMPLSETYRELRGIWESIGIFLLLVALISSVVGMYFASGIARPIEAITRVTRRIASGAFHERVRYGSQDELGLLGQSVNLMAETLSNQIEDLTQEKSKLEAIIASMESGVMVVDRTGRILVVNKATENLLQHTDKNLLGKWHWEVGRSYGLSTLIDEVLLTGESRRKEIVLPTVPETNVEIYGAAVKGIHQTAVGAVIVLHDVSKWRRVEQMRTEFVANVSHELRTPITAVRGFAETLLDGAADDPLMRRQFLSIIYEESGRLHRLVNDLLELSKIESGHLTFQFSMCDLNELVSRTVEKLTHQAEQLHLQIDTRLAPQPVFAEVARDRISQVIINLVGNAMAYTPEGGKIEVVVEEADEQVTIHVRDTGIGIPKEDLPRLFERFYRVDKARDRRSGGTGLGLAIVKHIVEAHQGTVSVKSELGKGSVFSFIIPKRQTGKQ</sequence>
<feature type="domain" description="HAMP" evidence="16">
    <location>
        <begin position="189"/>
        <end position="241"/>
    </location>
</feature>
<comment type="catalytic activity">
    <reaction evidence="1">
        <text>ATP + protein L-histidine = ADP + protein N-phospho-L-histidine.</text>
        <dbReference type="EC" id="2.7.13.3"/>
    </reaction>
</comment>
<evidence type="ECO:0000256" key="5">
    <source>
        <dbReference type="ARBA" id="ARBA00022553"/>
    </source>
</evidence>
<dbReference type="FunFam" id="3.30.565.10:FF:000006">
    <property type="entry name" value="Sensor histidine kinase WalK"/>
    <property type="match status" value="1"/>
</dbReference>
<dbReference type="SMART" id="SM00388">
    <property type="entry name" value="HisKA"/>
    <property type="match status" value="1"/>
</dbReference>
<feature type="coiled-coil region" evidence="12">
    <location>
        <begin position="233"/>
        <end position="260"/>
    </location>
</feature>
<comment type="subcellular location">
    <subcellularLocation>
        <location evidence="2">Cell membrane</location>
        <topology evidence="2">Multi-pass membrane protein</topology>
    </subcellularLocation>
</comment>
<dbReference type="FunFam" id="1.10.287.130:FF:000001">
    <property type="entry name" value="Two-component sensor histidine kinase"/>
    <property type="match status" value="1"/>
</dbReference>
<evidence type="ECO:0000256" key="4">
    <source>
        <dbReference type="ARBA" id="ARBA00022475"/>
    </source>
</evidence>
<dbReference type="Gene3D" id="3.30.450.20">
    <property type="entry name" value="PAS domain"/>
    <property type="match status" value="2"/>
</dbReference>
<dbReference type="RefSeq" id="WP_200758299.1">
    <property type="nucleotide sequence ID" value="NZ_AP023366.1"/>
</dbReference>
<dbReference type="AlphaFoldDB" id="A0A7I8DCH2"/>
<evidence type="ECO:0000256" key="9">
    <source>
        <dbReference type="ARBA" id="ARBA00022840"/>
    </source>
</evidence>
<dbReference type="SUPFAM" id="SSF158472">
    <property type="entry name" value="HAMP domain-like"/>
    <property type="match status" value="1"/>
</dbReference>
<dbReference type="InterPro" id="IPR050351">
    <property type="entry name" value="BphY/WalK/GraS-like"/>
</dbReference>
<dbReference type="SUPFAM" id="SSF55785">
    <property type="entry name" value="PYP-like sensor domain (PAS domain)"/>
    <property type="match status" value="1"/>
</dbReference>
<dbReference type="PROSITE" id="PS50109">
    <property type="entry name" value="HIS_KIN"/>
    <property type="match status" value="1"/>
</dbReference>
<dbReference type="PROSITE" id="PS50112">
    <property type="entry name" value="PAS"/>
    <property type="match status" value="1"/>
</dbReference>
<dbReference type="GO" id="GO:0006355">
    <property type="term" value="P:regulation of DNA-templated transcription"/>
    <property type="evidence" value="ECO:0007669"/>
    <property type="project" value="InterPro"/>
</dbReference>
<evidence type="ECO:0000256" key="8">
    <source>
        <dbReference type="ARBA" id="ARBA00022777"/>
    </source>
</evidence>
<evidence type="ECO:0000313" key="17">
    <source>
        <dbReference type="EMBL" id="BCJ87858.1"/>
    </source>
</evidence>
<dbReference type="InterPro" id="IPR004358">
    <property type="entry name" value="Sig_transdc_His_kin-like_C"/>
</dbReference>
<dbReference type="PANTHER" id="PTHR45453:SF1">
    <property type="entry name" value="PHOSPHATE REGULON SENSOR PROTEIN PHOR"/>
    <property type="match status" value="1"/>
</dbReference>
<feature type="domain" description="Histidine kinase" evidence="14">
    <location>
        <begin position="370"/>
        <end position="588"/>
    </location>
</feature>
<keyword evidence="13" id="KW-0812">Transmembrane</keyword>
<keyword evidence="4" id="KW-1003">Cell membrane</keyword>
<dbReference type="Gene3D" id="1.10.8.500">
    <property type="entry name" value="HAMP domain in histidine kinase"/>
    <property type="match status" value="1"/>
</dbReference>
<dbReference type="NCBIfam" id="TIGR00229">
    <property type="entry name" value="sensory_box"/>
    <property type="match status" value="1"/>
</dbReference>
<dbReference type="SUPFAM" id="SSF47384">
    <property type="entry name" value="Homodimeric domain of signal transducing histidine kinase"/>
    <property type="match status" value="1"/>
</dbReference>
<dbReference type="Pfam" id="PF02518">
    <property type="entry name" value="HATPase_c"/>
    <property type="match status" value="1"/>
</dbReference>
<accession>A0A7I8DCH2</accession>
<dbReference type="CDD" id="cd00075">
    <property type="entry name" value="HATPase"/>
    <property type="match status" value="1"/>
</dbReference>
<dbReference type="PROSITE" id="PS50885">
    <property type="entry name" value="HAMP"/>
    <property type="match status" value="1"/>
</dbReference>
<dbReference type="EMBL" id="AP023366">
    <property type="protein sequence ID" value="BCJ87858.1"/>
    <property type="molecule type" value="Genomic_DNA"/>
</dbReference>
<dbReference type="InterPro" id="IPR003661">
    <property type="entry name" value="HisK_dim/P_dom"/>
</dbReference>
<dbReference type="InterPro" id="IPR003594">
    <property type="entry name" value="HATPase_dom"/>
</dbReference>
<keyword evidence="18" id="KW-1185">Reference proteome</keyword>
<keyword evidence="10" id="KW-0902">Two-component regulatory system</keyword>
<evidence type="ECO:0000256" key="10">
    <source>
        <dbReference type="ARBA" id="ARBA00023012"/>
    </source>
</evidence>
<dbReference type="Gene3D" id="3.30.565.10">
    <property type="entry name" value="Histidine kinase-like ATPase, C-terminal domain"/>
    <property type="match status" value="1"/>
</dbReference>
<proteinExistence type="predicted"/>
<evidence type="ECO:0000259" key="15">
    <source>
        <dbReference type="PROSITE" id="PS50112"/>
    </source>
</evidence>
<dbReference type="Proteomes" id="UP000593802">
    <property type="component" value="Chromosome"/>
</dbReference>
<dbReference type="InterPro" id="IPR036890">
    <property type="entry name" value="HATPase_C_sf"/>
</dbReference>
<dbReference type="PANTHER" id="PTHR45453">
    <property type="entry name" value="PHOSPHATE REGULON SENSOR PROTEIN PHOR"/>
    <property type="match status" value="1"/>
</dbReference>
<dbReference type="NCBIfam" id="NF046044">
    <property type="entry name" value="PnpS"/>
    <property type="match status" value="1"/>
</dbReference>
<dbReference type="GO" id="GO:0000155">
    <property type="term" value="F:phosphorelay sensor kinase activity"/>
    <property type="evidence" value="ECO:0007669"/>
    <property type="project" value="InterPro"/>
</dbReference>
<dbReference type="InterPro" id="IPR036097">
    <property type="entry name" value="HisK_dim/P_sf"/>
</dbReference>
<keyword evidence="7" id="KW-0547">Nucleotide-binding</keyword>
<reference evidence="17 18" key="1">
    <citation type="submission" date="2020-08" db="EMBL/GenBank/DDBJ databases">
        <title>Complete Genome Sequence of Effusibacillus dendaii Strain skT53, Isolated from Farmland soil.</title>
        <authorList>
            <person name="Konishi T."/>
            <person name="Kawasaki H."/>
        </authorList>
    </citation>
    <scope>NUCLEOTIDE SEQUENCE [LARGE SCALE GENOMIC DNA]</scope>
    <source>
        <strain evidence="18">skT53</strain>
    </source>
</reference>
<dbReference type="GO" id="GO:0004721">
    <property type="term" value="F:phosphoprotein phosphatase activity"/>
    <property type="evidence" value="ECO:0007669"/>
    <property type="project" value="TreeGrafter"/>
</dbReference>
<evidence type="ECO:0000256" key="13">
    <source>
        <dbReference type="SAM" id="Phobius"/>
    </source>
</evidence>
<dbReference type="GO" id="GO:0016036">
    <property type="term" value="P:cellular response to phosphate starvation"/>
    <property type="evidence" value="ECO:0007669"/>
    <property type="project" value="TreeGrafter"/>
</dbReference>
<dbReference type="InterPro" id="IPR003660">
    <property type="entry name" value="HAMP_dom"/>
</dbReference>
<dbReference type="SMART" id="SM00387">
    <property type="entry name" value="HATPase_c"/>
    <property type="match status" value="1"/>
</dbReference>
<dbReference type="InterPro" id="IPR013767">
    <property type="entry name" value="PAS_fold"/>
</dbReference>
<dbReference type="EC" id="2.7.13.3" evidence="3"/>
<gene>
    <name evidence="17" type="primary">phoR</name>
    <name evidence="17" type="ORF">skT53_28430</name>
</gene>
<feature type="domain" description="PAS" evidence="15">
    <location>
        <begin position="246"/>
        <end position="291"/>
    </location>
</feature>
<keyword evidence="9" id="KW-0067">ATP-binding</keyword>
<dbReference type="SMART" id="SM00304">
    <property type="entry name" value="HAMP"/>
    <property type="match status" value="1"/>
</dbReference>
<keyword evidence="8 17" id="KW-0418">Kinase</keyword>
<organism evidence="17 18">
    <name type="scientific">Effusibacillus dendaii</name>
    <dbReference type="NCBI Taxonomy" id="2743772"/>
    <lineage>
        <taxon>Bacteria</taxon>
        <taxon>Bacillati</taxon>
        <taxon>Bacillota</taxon>
        <taxon>Bacilli</taxon>
        <taxon>Bacillales</taxon>
        <taxon>Alicyclobacillaceae</taxon>
        <taxon>Effusibacillus</taxon>
    </lineage>
</organism>
<keyword evidence="12" id="KW-0175">Coiled coil</keyword>
<dbReference type="InterPro" id="IPR000014">
    <property type="entry name" value="PAS"/>
</dbReference>
<feature type="transmembrane region" description="Helical" evidence="13">
    <location>
        <begin position="169"/>
        <end position="188"/>
    </location>
</feature>
<name>A0A7I8DCH2_9BACL</name>
<evidence type="ECO:0000256" key="2">
    <source>
        <dbReference type="ARBA" id="ARBA00004651"/>
    </source>
</evidence>
<dbReference type="CDD" id="cd06225">
    <property type="entry name" value="HAMP"/>
    <property type="match status" value="1"/>
</dbReference>
<evidence type="ECO:0000256" key="11">
    <source>
        <dbReference type="ARBA" id="ARBA00023136"/>
    </source>
</evidence>
<protein>
    <recommendedName>
        <fullName evidence="3">histidine kinase</fullName>
        <ecNumber evidence="3">2.7.13.3</ecNumber>
    </recommendedName>
</protein>
<dbReference type="KEGG" id="eff:skT53_28430"/>
<evidence type="ECO:0000256" key="7">
    <source>
        <dbReference type="ARBA" id="ARBA00022741"/>
    </source>
</evidence>
<evidence type="ECO:0000256" key="12">
    <source>
        <dbReference type="SAM" id="Coils"/>
    </source>
</evidence>
<dbReference type="InterPro" id="IPR035965">
    <property type="entry name" value="PAS-like_dom_sf"/>
</dbReference>
<dbReference type="Pfam" id="PF00672">
    <property type="entry name" value="HAMP"/>
    <property type="match status" value="1"/>
</dbReference>
<feature type="transmembrane region" description="Helical" evidence="13">
    <location>
        <begin position="12"/>
        <end position="31"/>
    </location>
</feature>
<dbReference type="PRINTS" id="PR00344">
    <property type="entry name" value="BCTRLSENSOR"/>
</dbReference>
<keyword evidence="5" id="KW-0597">Phosphoprotein</keyword>
<dbReference type="CDD" id="cd00130">
    <property type="entry name" value="PAS"/>
    <property type="match status" value="1"/>
</dbReference>
<dbReference type="Pfam" id="PF00512">
    <property type="entry name" value="HisKA"/>
    <property type="match status" value="1"/>
</dbReference>
<evidence type="ECO:0000256" key="3">
    <source>
        <dbReference type="ARBA" id="ARBA00012438"/>
    </source>
</evidence>
<evidence type="ECO:0000256" key="6">
    <source>
        <dbReference type="ARBA" id="ARBA00022679"/>
    </source>
</evidence>
<dbReference type="Pfam" id="PF00989">
    <property type="entry name" value="PAS"/>
    <property type="match status" value="1"/>
</dbReference>
<keyword evidence="6" id="KW-0808">Transferase</keyword>
<dbReference type="SMART" id="SM00091">
    <property type="entry name" value="PAS"/>
    <property type="match status" value="1"/>
</dbReference>
<evidence type="ECO:0000259" key="14">
    <source>
        <dbReference type="PROSITE" id="PS50109"/>
    </source>
</evidence>
<dbReference type="Gene3D" id="1.10.287.130">
    <property type="match status" value="1"/>
</dbReference>
<evidence type="ECO:0000313" key="18">
    <source>
        <dbReference type="Proteomes" id="UP000593802"/>
    </source>
</evidence>
<evidence type="ECO:0000259" key="16">
    <source>
        <dbReference type="PROSITE" id="PS50885"/>
    </source>
</evidence>
<dbReference type="GO" id="GO:0005524">
    <property type="term" value="F:ATP binding"/>
    <property type="evidence" value="ECO:0007669"/>
    <property type="project" value="UniProtKB-KW"/>
</dbReference>
<evidence type="ECO:0000256" key="1">
    <source>
        <dbReference type="ARBA" id="ARBA00000085"/>
    </source>
</evidence>
<dbReference type="SUPFAM" id="SSF55874">
    <property type="entry name" value="ATPase domain of HSP90 chaperone/DNA topoisomerase II/histidine kinase"/>
    <property type="match status" value="1"/>
</dbReference>
<dbReference type="InterPro" id="IPR005467">
    <property type="entry name" value="His_kinase_dom"/>
</dbReference>
<keyword evidence="11 13" id="KW-0472">Membrane</keyword>